<proteinExistence type="predicted"/>
<dbReference type="Proteomes" id="UP000623467">
    <property type="component" value="Unassembled WGS sequence"/>
</dbReference>
<dbReference type="OrthoDB" id="3266391at2759"/>
<reference evidence="1" key="1">
    <citation type="submission" date="2020-05" db="EMBL/GenBank/DDBJ databases">
        <title>Mycena genomes resolve the evolution of fungal bioluminescence.</title>
        <authorList>
            <person name="Tsai I.J."/>
        </authorList>
    </citation>
    <scope>NUCLEOTIDE SEQUENCE</scope>
    <source>
        <strain evidence="1">160909Yilan</strain>
    </source>
</reference>
<protein>
    <submittedName>
        <fullName evidence="1">Uncharacterized protein</fullName>
    </submittedName>
</protein>
<gene>
    <name evidence="1" type="ORF">MSAN_00146200</name>
</gene>
<dbReference type="CDD" id="cd21037">
    <property type="entry name" value="MLKL_NTD"/>
    <property type="match status" value="1"/>
</dbReference>
<evidence type="ECO:0000313" key="1">
    <source>
        <dbReference type="EMBL" id="KAF7377259.1"/>
    </source>
</evidence>
<organism evidence="1 2">
    <name type="scientific">Mycena sanguinolenta</name>
    <dbReference type="NCBI Taxonomy" id="230812"/>
    <lineage>
        <taxon>Eukaryota</taxon>
        <taxon>Fungi</taxon>
        <taxon>Dikarya</taxon>
        <taxon>Basidiomycota</taxon>
        <taxon>Agaricomycotina</taxon>
        <taxon>Agaricomycetes</taxon>
        <taxon>Agaricomycetidae</taxon>
        <taxon>Agaricales</taxon>
        <taxon>Marasmiineae</taxon>
        <taxon>Mycenaceae</taxon>
        <taxon>Mycena</taxon>
    </lineage>
</organism>
<evidence type="ECO:0000313" key="2">
    <source>
        <dbReference type="Proteomes" id="UP000623467"/>
    </source>
</evidence>
<dbReference type="EMBL" id="JACAZH010000001">
    <property type="protein sequence ID" value="KAF7377259.1"/>
    <property type="molecule type" value="Genomic_DNA"/>
</dbReference>
<name>A0A8H7DJ31_9AGAR</name>
<comment type="caution">
    <text evidence="1">The sequence shown here is derived from an EMBL/GenBank/DDBJ whole genome shotgun (WGS) entry which is preliminary data.</text>
</comment>
<dbReference type="InterPro" id="IPR059179">
    <property type="entry name" value="MLKL-like_MCAfunc"/>
</dbReference>
<accession>A0A8H7DJ31</accession>
<sequence>MRCLMDRISPPQMLDSILRFSLLLDEFRNAMKNISHAGPFSRFRHLHRNESRLGSFKVKLDDAYRDFLTASTLRLEFQQTQLAIQQKQLAMQQTGSDLRLEDISAATTRLLLYSRFMTFFGRPLMLSYTHNHHLRPPTQPCSRGNEPGDTLGPSYFLLLSAYDSMRPAPLMPRHARYCRYLVCVLHAWASAVQAACCHRPKGKAFLSRIYVPI</sequence>
<dbReference type="AlphaFoldDB" id="A0A8H7DJ31"/>
<keyword evidence="2" id="KW-1185">Reference proteome</keyword>